<dbReference type="AlphaFoldDB" id="A0A437JCR8"/>
<dbReference type="PANTHER" id="PTHR34075">
    <property type="entry name" value="BLR3430 PROTEIN"/>
    <property type="match status" value="1"/>
</dbReference>
<dbReference type="PANTHER" id="PTHR34075:SF5">
    <property type="entry name" value="BLR3430 PROTEIN"/>
    <property type="match status" value="1"/>
</dbReference>
<dbReference type="InterPro" id="IPR052513">
    <property type="entry name" value="Thioester_dehydratase-like"/>
</dbReference>
<gene>
    <name evidence="2" type="ORF">ENE74_02735</name>
</gene>
<proteinExistence type="predicted"/>
<protein>
    <recommendedName>
        <fullName evidence="1">ChsH2 C-terminal OB-fold domain-containing protein</fullName>
    </recommendedName>
</protein>
<dbReference type="Proteomes" id="UP000282977">
    <property type="component" value="Unassembled WGS sequence"/>
</dbReference>
<dbReference type="SUPFAM" id="SSF50249">
    <property type="entry name" value="Nucleic acid-binding proteins"/>
    <property type="match status" value="1"/>
</dbReference>
<reference evidence="2 3" key="1">
    <citation type="submission" date="2019-01" db="EMBL/GenBank/DDBJ databases">
        <authorList>
            <person name="Chen W.-M."/>
        </authorList>
    </citation>
    <scope>NUCLEOTIDE SEQUENCE [LARGE SCALE GENOMIC DNA]</scope>
    <source>
        <strain evidence="2 3">TLA-22</strain>
    </source>
</reference>
<keyword evidence="3" id="KW-1185">Reference proteome</keyword>
<name>A0A437JCR8_9SPHN</name>
<dbReference type="OrthoDB" id="7210118at2"/>
<feature type="domain" description="ChsH2 C-terminal OB-fold" evidence="1">
    <location>
        <begin position="43"/>
        <end position="101"/>
    </location>
</feature>
<evidence type="ECO:0000259" key="1">
    <source>
        <dbReference type="Pfam" id="PF01796"/>
    </source>
</evidence>
<evidence type="ECO:0000313" key="2">
    <source>
        <dbReference type="EMBL" id="RVT43553.1"/>
    </source>
</evidence>
<dbReference type="Pfam" id="PF01796">
    <property type="entry name" value="OB_ChsH2_C"/>
    <property type="match status" value="1"/>
</dbReference>
<dbReference type="EMBL" id="RZUL01000001">
    <property type="protein sequence ID" value="RVT43553.1"/>
    <property type="molecule type" value="Genomic_DNA"/>
</dbReference>
<organism evidence="2 3">
    <name type="scientific">Sphingobium algorifonticola</name>
    <dbReference type="NCBI Taxonomy" id="2008318"/>
    <lineage>
        <taxon>Bacteria</taxon>
        <taxon>Pseudomonadati</taxon>
        <taxon>Pseudomonadota</taxon>
        <taxon>Alphaproteobacteria</taxon>
        <taxon>Sphingomonadales</taxon>
        <taxon>Sphingomonadaceae</taxon>
        <taxon>Sphingobium</taxon>
    </lineage>
</organism>
<dbReference type="InterPro" id="IPR002878">
    <property type="entry name" value="ChsH2_C"/>
</dbReference>
<evidence type="ECO:0000313" key="3">
    <source>
        <dbReference type="Proteomes" id="UP000282977"/>
    </source>
</evidence>
<sequence length="120" mass="13079">MHHGPEQQWRDGLAQGRFLLQRDPETGLCRFPPRVTRDGTIDWVEAAGTGTVYSVTVVRQRPPEADYNVVLVDLDEGPRVMSRVDGVAPDAVTIGMRVRMTIGAIDGSPAALFLPESHAG</sequence>
<comment type="caution">
    <text evidence="2">The sequence shown here is derived from an EMBL/GenBank/DDBJ whole genome shotgun (WGS) entry which is preliminary data.</text>
</comment>
<accession>A0A437JCR8</accession>
<dbReference type="RefSeq" id="WP_127689093.1">
    <property type="nucleotide sequence ID" value="NZ_RZUL01000001.1"/>
</dbReference>
<dbReference type="InterPro" id="IPR012340">
    <property type="entry name" value="NA-bd_OB-fold"/>
</dbReference>